<feature type="transmembrane region" description="Helical" evidence="1">
    <location>
        <begin position="195"/>
        <end position="214"/>
    </location>
</feature>
<keyword evidence="1" id="KW-1133">Transmembrane helix</keyword>
<keyword evidence="3" id="KW-1185">Reference proteome</keyword>
<proteinExistence type="predicted"/>
<dbReference type="AlphaFoldDB" id="A0A426RKB1"/>
<feature type="transmembrane region" description="Helical" evidence="1">
    <location>
        <begin position="250"/>
        <end position="273"/>
    </location>
</feature>
<feature type="transmembrane region" description="Helical" evidence="1">
    <location>
        <begin position="76"/>
        <end position="92"/>
    </location>
</feature>
<feature type="transmembrane region" description="Helical" evidence="1">
    <location>
        <begin position="226"/>
        <end position="243"/>
    </location>
</feature>
<evidence type="ECO:0000313" key="3">
    <source>
        <dbReference type="Proteomes" id="UP000286990"/>
    </source>
</evidence>
<dbReference type="RefSeq" id="WP_125221164.1">
    <property type="nucleotide sequence ID" value="NZ_QUSX01000001.1"/>
</dbReference>
<evidence type="ECO:0008006" key="4">
    <source>
        <dbReference type="Google" id="ProtNLM"/>
    </source>
</evidence>
<organism evidence="2 3">
    <name type="scientific">Maribacter algicola</name>
    <dbReference type="NCBI Taxonomy" id="2498892"/>
    <lineage>
        <taxon>Bacteria</taxon>
        <taxon>Pseudomonadati</taxon>
        <taxon>Bacteroidota</taxon>
        <taxon>Flavobacteriia</taxon>
        <taxon>Flavobacteriales</taxon>
        <taxon>Flavobacteriaceae</taxon>
        <taxon>Maribacter</taxon>
    </lineage>
</organism>
<name>A0A426RKB1_9FLAO</name>
<feature type="transmembrane region" description="Helical" evidence="1">
    <location>
        <begin position="40"/>
        <end position="56"/>
    </location>
</feature>
<evidence type="ECO:0000313" key="2">
    <source>
        <dbReference type="EMBL" id="RRQ49349.1"/>
    </source>
</evidence>
<dbReference type="Proteomes" id="UP000286990">
    <property type="component" value="Unassembled WGS sequence"/>
</dbReference>
<dbReference type="EMBL" id="QUSX01000001">
    <property type="protein sequence ID" value="RRQ49349.1"/>
    <property type="molecule type" value="Genomic_DNA"/>
</dbReference>
<protein>
    <recommendedName>
        <fullName evidence="4">Prenyltransferase</fullName>
    </recommendedName>
</protein>
<comment type="caution">
    <text evidence="2">The sequence shown here is derived from an EMBL/GenBank/DDBJ whole genome shotgun (WGS) entry which is preliminary data.</text>
</comment>
<feature type="transmembrane region" description="Helical" evidence="1">
    <location>
        <begin position="98"/>
        <end position="117"/>
    </location>
</feature>
<accession>A0A426RKB1</accession>
<keyword evidence="1" id="KW-0812">Transmembrane</keyword>
<evidence type="ECO:0000256" key="1">
    <source>
        <dbReference type="SAM" id="Phobius"/>
    </source>
</evidence>
<gene>
    <name evidence="2" type="ORF">DZC72_01615</name>
</gene>
<feature type="transmembrane region" description="Helical" evidence="1">
    <location>
        <begin position="7"/>
        <end position="28"/>
    </location>
</feature>
<sequence>MGKLQRLFDFYINASIHVSLSVFALTHVTIKTFDFQKDEHLAWFLFFGTIACYNFIKYGVEAKKYIIVASPYQKNIQIVSFLAALIGCYHAYFLTSDIWLGIFILIFLTGIYALPVLPNARNLRNLGGLKIFMVALVWAGATVVLPALGSFKSISWDIWVETIQRFFFVLALLVPFEIRDLAYDDPGLRTLPQRFGVLWTKKIGVIFVLLFYVLTFLKDDVQEVEIIVKTVLFLGLAVLMFSFGKDQRKYFASFWVEGIPIAWYFLLVLCLIWF</sequence>
<feature type="transmembrane region" description="Helical" evidence="1">
    <location>
        <begin position="129"/>
        <end position="148"/>
    </location>
</feature>
<keyword evidence="1" id="KW-0472">Membrane</keyword>
<dbReference type="OrthoDB" id="1467772at2"/>
<reference evidence="3" key="2">
    <citation type="submission" date="2018-12" db="EMBL/GenBank/DDBJ databases">
        <title>Maribacter lutimaris sp. nov., isolated from marine sediment.</title>
        <authorList>
            <person name="Kim K.K."/>
        </authorList>
    </citation>
    <scope>NUCLEOTIDE SEQUENCE [LARGE SCALE GENOMIC DNA]</scope>
    <source>
        <strain evidence="3">PoM-212</strain>
    </source>
</reference>
<reference evidence="3" key="1">
    <citation type="submission" date="2018-08" db="EMBL/GenBank/DDBJ databases">
        <authorList>
            <person name="Khan S.A."/>
            <person name="J S.E."/>
        </authorList>
    </citation>
    <scope>NUCLEOTIDE SEQUENCE [LARGE SCALE GENOMIC DNA]</scope>
    <source>
        <strain evidence="3">PoM-212</strain>
    </source>
</reference>